<sequence length="541" mass="59751">MFPWAEGRRLEQDDGEHEFHALNTLLLVVVLGLCILSAYLIKKYRFYFMPESSAALCVGLVVGGIARLITHSDEELNFLSFQPELFFFMLLPPIIFEAGYTLRRKNFFRNLGTITAYAVFGTVVSTFVVGYLTFACGKAGIIDIDGTNPMEALLFGALISAVDPVATLSIMGSPELNCDPLLYSLVFGESVLNDAVAIVLFRTFYNYYEEGEELDQSKIPVALVEFLGVSLGSVFIGVITGLICSYIFRHTRIRDYPKYEISLLFLFAYGAYALAESIELSGIMALFFCGIVLAHYNSYNLSKTSQVTAEEIFSALSTVAESFVFMYMGMGFFTGRFKSWDGTFIFLAILFCSFARACNVFPLSFLSNATRSVKIPLRMQLVIWFAGLRGAIAFALSQNMPGPHKDVYETTTLSIVIFTTLVCGGLTESVIRLNGMKRTHGEADGDDDDAATPLTSQQYELMNIADDREERGGGGGDRDGPRSPGGLGIHGAWREIDNRYFKPMFGGQMPGSADDGEDALEGIKRHPPKRLPPRRPPVTSL</sequence>
<keyword evidence="5" id="KW-0915">Sodium</keyword>
<feature type="compositionally biased region" description="Basic and acidic residues" evidence="10">
    <location>
        <begin position="467"/>
        <end position="481"/>
    </location>
</feature>
<comment type="caution">
    <text evidence="13">The sequence shown here is derived from an EMBL/GenBank/DDBJ whole genome shotgun (WGS) entry which is preliminary data.</text>
</comment>
<comment type="similarity">
    <text evidence="9">Belongs to the monovalent cation:proton antiporter 1 (CPA1) transporter (TC 2.A.36) family.</text>
</comment>
<protein>
    <recommendedName>
        <fullName evidence="9">Sodium/hydrogen exchanger</fullName>
    </recommendedName>
</protein>
<dbReference type="PRINTS" id="PR01084">
    <property type="entry name" value="NAHEXCHNGR"/>
</dbReference>
<keyword evidence="6 9" id="KW-0406">Ion transport</keyword>
<feature type="region of interest" description="Disordered" evidence="10">
    <location>
        <begin position="467"/>
        <end position="489"/>
    </location>
</feature>
<keyword evidence="14" id="KW-1185">Reference proteome</keyword>
<keyword evidence="2 9" id="KW-0813">Transport</keyword>
<dbReference type="PANTHER" id="PTHR10110:SF187">
    <property type="entry name" value="SODIUM_HYDROGEN EXCHANGER"/>
    <property type="match status" value="1"/>
</dbReference>
<feature type="transmembrane region" description="Helical" evidence="11">
    <location>
        <begin position="152"/>
        <end position="170"/>
    </location>
</feature>
<evidence type="ECO:0000256" key="6">
    <source>
        <dbReference type="ARBA" id="ARBA00023065"/>
    </source>
</evidence>
<feature type="transmembrane region" description="Helical" evidence="11">
    <location>
        <begin position="53"/>
        <end position="70"/>
    </location>
</feature>
<evidence type="ECO:0000256" key="1">
    <source>
        <dbReference type="ARBA" id="ARBA00004141"/>
    </source>
</evidence>
<evidence type="ECO:0000256" key="5">
    <source>
        <dbReference type="ARBA" id="ARBA00023053"/>
    </source>
</evidence>
<dbReference type="NCBIfam" id="TIGR00840">
    <property type="entry name" value="b_cpa1"/>
    <property type="match status" value="1"/>
</dbReference>
<feature type="transmembrane region" description="Helical" evidence="11">
    <location>
        <begin position="412"/>
        <end position="431"/>
    </location>
</feature>
<accession>A0ABR1FTE8</accession>
<evidence type="ECO:0000256" key="2">
    <source>
        <dbReference type="ARBA" id="ARBA00022448"/>
    </source>
</evidence>
<feature type="transmembrane region" description="Helical" evidence="11">
    <location>
        <begin position="259"/>
        <end position="275"/>
    </location>
</feature>
<name>A0ABR1FTE8_AURAN</name>
<gene>
    <name evidence="13" type="ORF">SO694_00022448</name>
</gene>
<feature type="region of interest" description="Disordered" evidence="10">
    <location>
        <begin position="503"/>
        <end position="541"/>
    </location>
</feature>
<evidence type="ECO:0000256" key="10">
    <source>
        <dbReference type="SAM" id="MobiDB-lite"/>
    </source>
</evidence>
<dbReference type="Pfam" id="PF00999">
    <property type="entry name" value="Na_H_Exchanger"/>
    <property type="match status" value="1"/>
</dbReference>
<proteinExistence type="inferred from homology"/>
<feature type="transmembrane region" description="Helical" evidence="11">
    <location>
        <begin position="85"/>
        <end position="102"/>
    </location>
</feature>
<keyword evidence="4 11" id="KW-1133">Transmembrane helix</keyword>
<evidence type="ECO:0000256" key="7">
    <source>
        <dbReference type="ARBA" id="ARBA00023136"/>
    </source>
</evidence>
<evidence type="ECO:0000256" key="4">
    <source>
        <dbReference type="ARBA" id="ARBA00022989"/>
    </source>
</evidence>
<dbReference type="Gene3D" id="6.10.140.1330">
    <property type="match status" value="1"/>
</dbReference>
<keyword evidence="8 9" id="KW-0739">Sodium transport</keyword>
<dbReference type="Proteomes" id="UP001363151">
    <property type="component" value="Unassembled WGS sequence"/>
</dbReference>
<evidence type="ECO:0000259" key="12">
    <source>
        <dbReference type="Pfam" id="PF00999"/>
    </source>
</evidence>
<dbReference type="InterPro" id="IPR018422">
    <property type="entry name" value="Cation/H_exchanger_CPA1"/>
</dbReference>
<evidence type="ECO:0000313" key="14">
    <source>
        <dbReference type="Proteomes" id="UP001363151"/>
    </source>
</evidence>
<dbReference type="PANTHER" id="PTHR10110">
    <property type="entry name" value="SODIUM/HYDROGEN EXCHANGER"/>
    <property type="match status" value="1"/>
</dbReference>
<evidence type="ECO:0000256" key="9">
    <source>
        <dbReference type="RuleBase" id="RU003722"/>
    </source>
</evidence>
<keyword evidence="9" id="KW-0050">Antiport</keyword>
<feature type="transmembrane region" description="Helical" evidence="11">
    <location>
        <begin position="114"/>
        <end position="132"/>
    </location>
</feature>
<feature type="transmembrane region" description="Helical" evidence="11">
    <location>
        <begin position="381"/>
        <end position="400"/>
    </location>
</feature>
<feature type="transmembrane region" description="Helical" evidence="11">
    <location>
        <begin position="182"/>
        <end position="201"/>
    </location>
</feature>
<organism evidence="13 14">
    <name type="scientific">Aureococcus anophagefferens</name>
    <name type="common">Harmful bloom alga</name>
    <dbReference type="NCBI Taxonomy" id="44056"/>
    <lineage>
        <taxon>Eukaryota</taxon>
        <taxon>Sar</taxon>
        <taxon>Stramenopiles</taxon>
        <taxon>Ochrophyta</taxon>
        <taxon>Pelagophyceae</taxon>
        <taxon>Pelagomonadales</taxon>
        <taxon>Pelagomonadaceae</taxon>
        <taxon>Aureococcus</taxon>
    </lineage>
</organism>
<evidence type="ECO:0000256" key="3">
    <source>
        <dbReference type="ARBA" id="ARBA00022692"/>
    </source>
</evidence>
<feature type="domain" description="Cation/H+ exchanger transmembrane" evidence="12">
    <location>
        <begin position="36"/>
        <end position="427"/>
    </location>
</feature>
<dbReference type="EMBL" id="JBBJCI010000231">
    <property type="protein sequence ID" value="KAK7237907.1"/>
    <property type="molecule type" value="Genomic_DNA"/>
</dbReference>
<comment type="subcellular location">
    <subcellularLocation>
        <location evidence="1">Membrane</location>
        <topology evidence="1">Multi-pass membrane protein</topology>
    </subcellularLocation>
</comment>
<feature type="transmembrane region" description="Helical" evidence="11">
    <location>
        <begin position="311"/>
        <end position="333"/>
    </location>
</feature>
<evidence type="ECO:0000256" key="8">
    <source>
        <dbReference type="ARBA" id="ARBA00023201"/>
    </source>
</evidence>
<feature type="transmembrane region" description="Helical" evidence="11">
    <location>
        <begin position="20"/>
        <end position="41"/>
    </location>
</feature>
<feature type="transmembrane region" description="Helical" evidence="11">
    <location>
        <begin position="281"/>
        <end position="299"/>
    </location>
</feature>
<dbReference type="InterPro" id="IPR004709">
    <property type="entry name" value="NaH_exchanger"/>
</dbReference>
<dbReference type="InterPro" id="IPR006153">
    <property type="entry name" value="Cation/H_exchanger_TM"/>
</dbReference>
<reference evidence="13 14" key="1">
    <citation type="submission" date="2024-03" db="EMBL/GenBank/DDBJ databases">
        <title>Aureococcus anophagefferens CCMP1851 and Kratosvirus quantuckense: Draft genome of a second virus-susceptible host strain in the model system.</title>
        <authorList>
            <person name="Chase E."/>
            <person name="Truchon A.R."/>
            <person name="Schepens W."/>
            <person name="Wilhelm S.W."/>
        </authorList>
    </citation>
    <scope>NUCLEOTIDE SEQUENCE [LARGE SCALE GENOMIC DNA]</scope>
    <source>
        <strain evidence="13 14">CCMP1851</strain>
    </source>
</reference>
<feature type="transmembrane region" description="Helical" evidence="11">
    <location>
        <begin position="221"/>
        <end position="247"/>
    </location>
</feature>
<keyword evidence="7 11" id="KW-0472">Membrane</keyword>
<keyword evidence="3 9" id="KW-0812">Transmembrane</keyword>
<evidence type="ECO:0000313" key="13">
    <source>
        <dbReference type="EMBL" id="KAK7237907.1"/>
    </source>
</evidence>
<evidence type="ECO:0000256" key="11">
    <source>
        <dbReference type="SAM" id="Phobius"/>
    </source>
</evidence>
<feature type="transmembrane region" description="Helical" evidence="11">
    <location>
        <begin position="345"/>
        <end position="369"/>
    </location>
</feature>